<evidence type="ECO:0000256" key="1">
    <source>
        <dbReference type="SAM" id="SignalP"/>
    </source>
</evidence>
<sequence>MKFTVFSRRTAAAAVAVLAASTFSVIESAPAGAVSGYGAIAYNPYDAAGWAIDYPTRQAASQAAVNSCGYTDCEALTTFTGCGAVAKSHSLKVVQGGSGTTLARAEASALRQLNAADGYIDTWACN</sequence>
<evidence type="ECO:0000313" key="3">
    <source>
        <dbReference type="EMBL" id="PBA27906.1"/>
    </source>
</evidence>
<dbReference type="EMBL" id="NSFD01000005">
    <property type="protein sequence ID" value="PBA27906.1"/>
    <property type="molecule type" value="Genomic_DNA"/>
</dbReference>
<dbReference type="Proteomes" id="UP000217768">
    <property type="component" value="Unassembled WGS sequence"/>
</dbReference>
<keyword evidence="1" id="KW-0732">Signal</keyword>
<accession>A0A2A2ZN26</accession>
<evidence type="ECO:0000259" key="2">
    <source>
        <dbReference type="Pfam" id="PF13827"/>
    </source>
</evidence>
<comment type="caution">
    <text evidence="3">The sequence shown here is derived from an EMBL/GenBank/DDBJ whole genome shotgun (WGS) entry which is preliminary data.</text>
</comment>
<dbReference type="AlphaFoldDB" id="A0A2A2ZN26"/>
<organism evidence="3 4">
    <name type="scientific">Mycobacterium avium</name>
    <dbReference type="NCBI Taxonomy" id="1764"/>
    <lineage>
        <taxon>Bacteria</taxon>
        <taxon>Bacillati</taxon>
        <taxon>Actinomycetota</taxon>
        <taxon>Actinomycetes</taxon>
        <taxon>Mycobacteriales</taxon>
        <taxon>Mycobacteriaceae</taxon>
        <taxon>Mycobacterium</taxon>
        <taxon>Mycobacterium avium complex (MAC)</taxon>
    </lineage>
</organism>
<reference evidence="3 4" key="1">
    <citation type="submission" date="2017-08" db="EMBL/GenBank/DDBJ databases">
        <title>Phylogenetic analysis of Mycobacterium avium complex whole genomes.</title>
        <authorList>
            <person name="Caverly L.J."/>
            <person name="Spilker T."/>
            <person name="Lipuma J."/>
        </authorList>
    </citation>
    <scope>NUCLEOTIDE SEQUENCE [LARGE SCALE GENOMIC DNA]</scope>
    <source>
        <strain evidence="3 4">FLAC0165</strain>
    </source>
</reference>
<feature type="chain" id="PRO_5012810594" description="DUF4189 domain-containing protein" evidence="1">
    <location>
        <begin position="34"/>
        <end position="126"/>
    </location>
</feature>
<feature type="signal peptide" evidence="1">
    <location>
        <begin position="1"/>
        <end position="33"/>
    </location>
</feature>
<dbReference type="InterPro" id="IPR025240">
    <property type="entry name" value="DUF4189"/>
</dbReference>
<protein>
    <recommendedName>
        <fullName evidence="2">DUF4189 domain-containing protein</fullName>
    </recommendedName>
</protein>
<evidence type="ECO:0000313" key="4">
    <source>
        <dbReference type="Proteomes" id="UP000217768"/>
    </source>
</evidence>
<proteinExistence type="predicted"/>
<name>A0A2A2ZN26_MYCAV</name>
<gene>
    <name evidence="3" type="ORF">CKJ66_04700</name>
</gene>
<dbReference type="Pfam" id="PF13827">
    <property type="entry name" value="DUF4189"/>
    <property type="match status" value="1"/>
</dbReference>
<dbReference type="RefSeq" id="WP_095795001.1">
    <property type="nucleotide sequence ID" value="NZ_NSFD01000005.1"/>
</dbReference>
<feature type="domain" description="DUF4189" evidence="2">
    <location>
        <begin position="37"/>
        <end position="125"/>
    </location>
</feature>